<comment type="caution">
    <text evidence="7">The sequence shown here is derived from an EMBL/GenBank/DDBJ whole genome shotgun (WGS) entry which is preliminary data.</text>
</comment>
<dbReference type="Proteomes" id="UP001211987">
    <property type="component" value="Unassembled WGS sequence"/>
</dbReference>
<feature type="transmembrane region" description="Helical" evidence="6">
    <location>
        <begin position="288"/>
        <end position="311"/>
    </location>
</feature>
<gene>
    <name evidence="7" type="ORF">PM738_18320</name>
</gene>
<keyword evidence="3 6" id="KW-0812">Transmembrane</keyword>
<feature type="transmembrane region" description="Helical" evidence="6">
    <location>
        <begin position="203"/>
        <end position="221"/>
    </location>
</feature>
<feature type="transmembrane region" description="Helical" evidence="6">
    <location>
        <begin position="380"/>
        <end position="400"/>
    </location>
</feature>
<name>A0AB35IML8_9FIRM</name>
<evidence type="ECO:0000256" key="3">
    <source>
        <dbReference type="ARBA" id="ARBA00022692"/>
    </source>
</evidence>
<evidence type="ECO:0000256" key="1">
    <source>
        <dbReference type="ARBA" id="ARBA00004651"/>
    </source>
</evidence>
<feature type="transmembrane region" description="Helical" evidence="6">
    <location>
        <begin position="353"/>
        <end position="374"/>
    </location>
</feature>
<feature type="transmembrane region" description="Helical" evidence="6">
    <location>
        <begin position="36"/>
        <end position="58"/>
    </location>
</feature>
<protein>
    <recommendedName>
        <fullName evidence="9">Polysaccharide biosynthesis protein</fullName>
    </recommendedName>
</protein>
<evidence type="ECO:0000256" key="4">
    <source>
        <dbReference type="ARBA" id="ARBA00022989"/>
    </source>
</evidence>
<feature type="transmembrane region" description="Helical" evidence="6">
    <location>
        <begin position="9"/>
        <end position="30"/>
    </location>
</feature>
<reference evidence="7" key="1">
    <citation type="submission" date="2023-01" db="EMBL/GenBank/DDBJ databases">
        <title>Human gut microbiome strain richness.</title>
        <authorList>
            <person name="Chen-Liaw A."/>
        </authorList>
    </citation>
    <scope>NUCLEOTIDE SEQUENCE</scope>
    <source>
        <strain evidence="7">1001217st2_G6_1001217B_191108</strain>
    </source>
</reference>
<feature type="transmembrane region" description="Helical" evidence="6">
    <location>
        <begin position="141"/>
        <end position="157"/>
    </location>
</feature>
<dbReference type="PANTHER" id="PTHR30250">
    <property type="entry name" value="PST FAMILY PREDICTED COLANIC ACID TRANSPORTER"/>
    <property type="match status" value="1"/>
</dbReference>
<keyword evidence="5 6" id="KW-0472">Membrane</keyword>
<evidence type="ECO:0000256" key="2">
    <source>
        <dbReference type="ARBA" id="ARBA00022475"/>
    </source>
</evidence>
<evidence type="ECO:0000313" key="8">
    <source>
        <dbReference type="Proteomes" id="UP001211987"/>
    </source>
</evidence>
<organism evidence="7 8">
    <name type="scientific">Thomasclavelia ramosa</name>
    <dbReference type="NCBI Taxonomy" id="1547"/>
    <lineage>
        <taxon>Bacteria</taxon>
        <taxon>Bacillati</taxon>
        <taxon>Bacillota</taxon>
        <taxon>Erysipelotrichia</taxon>
        <taxon>Erysipelotrichales</taxon>
        <taxon>Coprobacillaceae</taxon>
        <taxon>Thomasclavelia</taxon>
    </lineage>
</organism>
<feature type="transmembrane region" description="Helical" evidence="6">
    <location>
        <begin position="241"/>
        <end position="267"/>
    </location>
</feature>
<dbReference type="EMBL" id="JAQLKE010000052">
    <property type="protein sequence ID" value="MDB7085757.1"/>
    <property type="molecule type" value="Genomic_DNA"/>
</dbReference>
<evidence type="ECO:0000313" key="7">
    <source>
        <dbReference type="EMBL" id="MDB7085757.1"/>
    </source>
</evidence>
<dbReference type="RefSeq" id="WP_217294627.1">
    <property type="nucleotide sequence ID" value="NZ_JAHOLO010000027.1"/>
</dbReference>
<feature type="transmembrane region" description="Helical" evidence="6">
    <location>
        <begin position="78"/>
        <end position="101"/>
    </location>
</feature>
<evidence type="ECO:0008006" key="9">
    <source>
        <dbReference type="Google" id="ProtNLM"/>
    </source>
</evidence>
<dbReference type="GO" id="GO:0005886">
    <property type="term" value="C:plasma membrane"/>
    <property type="evidence" value="ECO:0007669"/>
    <property type="project" value="UniProtKB-SubCell"/>
</dbReference>
<sequence length="410" mass="46606">MKNNIKKNTIWNTIGISLNAFNSLFFLIFINRINGVKIAGIFSFAFSIACLLYIVGIYSGRTFQVSDLKGELNDREYLVHKFITCGIMIFFTLAFLGLGNYNVEKSVIIILLCIYKALEAFSDTFYGYLQKNDELHIVGKSLFFKSLVGLILFFIVDIYTKDIILSCAVLVINSLLFVIFYDIRKSVSYICEDVVKIKNVIKLFKIGFSVFAFSFLAVYIVNIPKYVIDMLLYDSSFQTIFGIIVMPGTVMSLCGQYIMAPLLTNIVECYNALDFQKFKKIILRIIKILLFFGLIVEIGAAFLGIPILSIVYAIDLSNYKLDLLLIIFGAILYAIAGILSTALITMRKNNMQLLIYMVDSVIGFIACYIFISIFKIHGATIGYVLTMVLHFLLYTVYFIFEYKKLEVISI</sequence>
<accession>A0AB35IML8</accession>
<keyword evidence="2" id="KW-1003">Cell membrane</keyword>
<evidence type="ECO:0000256" key="5">
    <source>
        <dbReference type="ARBA" id="ARBA00023136"/>
    </source>
</evidence>
<feature type="transmembrane region" description="Helical" evidence="6">
    <location>
        <begin position="323"/>
        <end position="346"/>
    </location>
</feature>
<dbReference type="InterPro" id="IPR050833">
    <property type="entry name" value="Poly_Biosynth_Transport"/>
</dbReference>
<dbReference type="PANTHER" id="PTHR30250:SF11">
    <property type="entry name" value="O-ANTIGEN TRANSPORTER-RELATED"/>
    <property type="match status" value="1"/>
</dbReference>
<evidence type="ECO:0000256" key="6">
    <source>
        <dbReference type="SAM" id="Phobius"/>
    </source>
</evidence>
<feature type="transmembrane region" description="Helical" evidence="6">
    <location>
        <begin position="163"/>
        <end position="183"/>
    </location>
</feature>
<keyword evidence="4 6" id="KW-1133">Transmembrane helix</keyword>
<proteinExistence type="predicted"/>
<feature type="transmembrane region" description="Helical" evidence="6">
    <location>
        <begin position="107"/>
        <end position="129"/>
    </location>
</feature>
<comment type="subcellular location">
    <subcellularLocation>
        <location evidence="1">Cell membrane</location>
        <topology evidence="1">Multi-pass membrane protein</topology>
    </subcellularLocation>
</comment>
<dbReference type="AlphaFoldDB" id="A0AB35IML8"/>